<evidence type="ECO:0000313" key="7">
    <source>
        <dbReference type="Proteomes" id="UP000282613"/>
    </source>
</evidence>
<feature type="compositionally biased region" description="Polar residues" evidence="3">
    <location>
        <begin position="9"/>
        <end position="22"/>
    </location>
</feature>
<accession>A0A158R910</accession>
<dbReference type="SMART" id="SM00239">
    <property type="entry name" value="C2"/>
    <property type="match status" value="3"/>
</dbReference>
<dbReference type="GO" id="GO:0016020">
    <property type="term" value="C:membrane"/>
    <property type="evidence" value="ECO:0007669"/>
    <property type="project" value="TreeGrafter"/>
</dbReference>
<dbReference type="Pfam" id="PF00168">
    <property type="entry name" value="C2"/>
    <property type="match status" value="3"/>
</dbReference>
<dbReference type="GO" id="GO:0005509">
    <property type="term" value="F:calcium ion binding"/>
    <property type="evidence" value="ECO:0007669"/>
    <property type="project" value="TreeGrafter"/>
</dbReference>
<dbReference type="AlphaFoldDB" id="A0A158R910"/>
<feature type="domain" description="C2" evidence="5">
    <location>
        <begin position="885"/>
        <end position="1001"/>
    </location>
</feature>
<dbReference type="PANTHER" id="PTHR45911">
    <property type="entry name" value="C2 DOMAIN-CONTAINING PROTEIN"/>
    <property type="match status" value="1"/>
</dbReference>
<dbReference type="STRING" id="60517.A0A158R910"/>
<feature type="region of interest" description="Disordered" evidence="3">
    <location>
        <begin position="1"/>
        <end position="109"/>
    </location>
</feature>
<keyword evidence="4" id="KW-0812">Transmembrane</keyword>
<feature type="compositionally biased region" description="Polar residues" evidence="3">
    <location>
        <begin position="180"/>
        <end position="191"/>
    </location>
</feature>
<feature type="region of interest" description="Disordered" evidence="3">
    <location>
        <begin position="135"/>
        <end position="214"/>
    </location>
</feature>
<dbReference type="PANTHER" id="PTHR45911:SF4">
    <property type="entry name" value="MULTIPLE C2 AND TRANSMEMBRANE DOMAIN-CONTAINING PROTEIN"/>
    <property type="match status" value="1"/>
</dbReference>
<reference evidence="6 7" key="2">
    <citation type="submission" date="2018-11" db="EMBL/GenBank/DDBJ databases">
        <authorList>
            <consortium name="Pathogen Informatics"/>
        </authorList>
    </citation>
    <scope>NUCLEOTIDE SEQUENCE [LARGE SCALE GENOMIC DNA]</scope>
</reference>
<evidence type="ECO:0000256" key="2">
    <source>
        <dbReference type="ARBA" id="ARBA00022837"/>
    </source>
</evidence>
<feature type="compositionally biased region" description="Basic and acidic residues" evidence="3">
    <location>
        <begin position="81"/>
        <end position="105"/>
    </location>
</feature>
<dbReference type="EMBL" id="UYRS01018504">
    <property type="protein sequence ID" value="VDK36784.1"/>
    <property type="molecule type" value="Genomic_DNA"/>
</dbReference>
<feature type="compositionally biased region" description="Basic residues" evidence="3">
    <location>
        <begin position="153"/>
        <end position="166"/>
    </location>
</feature>
<keyword evidence="7" id="KW-1185">Reference proteome</keyword>
<feature type="compositionally biased region" description="Basic residues" evidence="3">
    <location>
        <begin position="71"/>
        <end position="80"/>
    </location>
</feature>
<evidence type="ECO:0000259" key="5">
    <source>
        <dbReference type="PROSITE" id="PS50004"/>
    </source>
</evidence>
<evidence type="ECO:0000313" key="8">
    <source>
        <dbReference type="WBParaSite" id="TASK_0000647201-mRNA-1"/>
    </source>
</evidence>
<feature type="compositionally biased region" description="Polar residues" evidence="3">
    <location>
        <begin position="139"/>
        <end position="150"/>
    </location>
</feature>
<dbReference type="SUPFAM" id="SSF49562">
    <property type="entry name" value="C2 domain (Calcium/lipid-binding domain, CaLB)"/>
    <property type="match status" value="3"/>
</dbReference>
<organism evidence="8">
    <name type="scientific">Taenia asiatica</name>
    <name type="common">Asian tapeworm</name>
    <dbReference type="NCBI Taxonomy" id="60517"/>
    <lineage>
        <taxon>Eukaryota</taxon>
        <taxon>Metazoa</taxon>
        <taxon>Spiralia</taxon>
        <taxon>Lophotrochozoa</taxon>
        <taxon>Platyhelminthes</taxon>
        <taxon>Cestoda</taxon>
        <taxon>Eucestoda</taxon>
        <taxon>Cyclophyllidea</taxon>
        <taxon>Taeniidae</taxon>
        <taxon>Taenia</taxon>
    </lineage>
</organism>
<feature type="domain" description="C2" evidence="5">
    <location>
        <begin position="689"/>
        <end position="809"/>
    </location>
</feature>
<evidence type="ECO:0000256" key="3">
    <source>
        <dbReference type="SAM" id="MobiDB-lite"/>
    </source>
</evidence>
<keyword evidence="4" id="KW-0472">Membrane</keyword>
<dbReference type="InterPro" id="IPR000008">
    <property type="entry name" value="C2_dom"/>
</dbReference>
<keyword evidence="4" id="KW-1133">Transmembrane helix</keyword>
<evidence type="ECO:0000313" key="6">
    <source>
        <dbReference type="EMBL" id="VDK36784.1"/>
    </source>
</evidence>
<sequence>MSDIDESDFTGSQQHGSDSFRYSTEPPGTPPSIPKSSNINPSQDNLERKHRRSVSEQIFSVPNFHTMATKGHIRGRHHKRNTLDRNGEGDGDRDTDMGSLDERYGEGSLRGYNTGWDYGNRSVSGAYTSDFSPFERNCENSNNQPSSTGRAHSGTHLKKVLKRTVKRALNSSRTDDEGNAESSLNGSTTMAYDSRHHFKKSSGERRRYQRRSSFSADQLVSDLHDYLHHERRSRSDSDSRGVSLDSLNADSDGQGIDPQRKQSRIRHSLADLFSRVKRNMSVPSLSEVDDKQLFWDCTLTVRSARLKEIKSNAFTKAQLMKFRTSRGIKECFNIRFTEKANCCIHVLYMDKFIVKSSFSGETSTPRWNESFTFPISNIDGTLELQVIEKHTIRADKILGRAYIALRRDENVCSYEAMIKGFSRRKGGTQTLGTLRVDTSIEPSLLTSLDAYSLIESPEGSELPDEVASATTNSSSNRKPFMRKHLTRKLASHVRRHHFHRSKSRPQSQNSIETLYEPSIRNDSIFYFSPYEVTRRYLNNKASVPSPTITWLPFFDWPGQRCIEPPMMAIQRRYPARYWELRIPKLPWPIEFLLPMTRLAFPTANLVDALGVGDTVKVTKIVESGVVNLYLVGARGLRSMPQVEMAPGCGMDEKGAGVGGGGGGVGVGSVISGGVTGGPSMGRNELQGTQAGVSSSNAMAASPETRAASLVALHWAAKSLTLQPSPQVEFSYGNDKRSSSVVKNNSNPDFLEEFEFQLTNGSPGYIRVTVYDRETQPGTGGIPRSPILGEVAIDLTDMPLELTQKMELQLLKNSSDARILVFVTITGLSTAARSPLQTRDRCTFDLSRSAISLSNYDFESETRESPGEREEKSMYPSLPTNYLQLVAEHFGVKNSFKNSQDIGWMRLKICSAMGLGGKSTNARSEVFCVVDMVNTHLRTQNVMKRKNPTWNRCFVIPLSDIHGIMRITVTEVEKNKAEIIGGLAIHPLRFKSALKSFTPLEVRYRSFAKKQKLLQQRFEHIKPLLDLLRWCGRVLDDWWLWKNPLHSILGLIGYQFVVYYFQPYFIPLYMILVLLKNRIYNHEDVDTIIHGLKHNKNAAQLASPQEHEIYRHQYEILEQYMNQGSQNRSRALDCDQGDEGDDMDLFDYSALDNEGDANNNYIGGVQNTDNVEAFPLCNLALPELPSEQPREDEEKVTAPTKIELTEYRPDAFTLTPKGKTHKS</sequence>
<keyword evidence="2" id="KW-0106">Calcium</keyword>
<name>A0A158R910_TAEAS</name>
<dbReference type="OrthoDB" id="5973539at2759"/>
<dbReference type="Proteomes" id="UP000282613">
    <property type="component" value="Unassembled WGS sequence"/>
</dbReference>
<gene>
    <name evidence="6" type="ORF">TASK_LOCUS6473</name>
</gene>
<keyword evidence="1" id="KW-0479">Metal-binding</keyword>
<dbReference type="WBParaSite" id="TASK_0000647201-mRNA-1">
    <property type="protein sequence ID" value="TASK_0000647201-mRNA-1"/>
    <property type="gene ID" value="TASK_0000647201"/>
</dbReference>
<reference evidence="8" key="1">
    <citation type="submission" date="2016-04" db="UniProtKB">
        <authorList>
            <consortium name="WormBaseParasite"/>
        </authorList>
    </citation>
    <scope>IDENTIFICATION</scope>
</reference>
<feature type="compositionally biased region" description="Basic and acidic residues" evidence="3">
    <location>
        <begin position="230"/>
        <end position="239"/>
    </location>
</feature>
<evidence type="ECO:0000256" key="4">
    <source>
        <dbReference type="SAM" id="Phobius"/>
    </source>
</evidence>
<dbReference type="InterPro" id="IPR035892">
    <property type="entry name" value="C2_domain_sf"/>
</dbReference>
<dbReference type="Gene3D" id="2.60.40.150">
    <property type="entry name" value="C2 domain"/>
    <property type="match status" value="3"/>
</dbReference>
<proteinExistence type="predicted"/>
<protein>
    <submittedName>
        <fullName evidence="8">C2 domain-containing protein</fullName>
    </submittedName>
</protein>
<evidence type="ECO:0000256" key="1">
    <source>
        <dbReference type="ARBA" id="ARBA00022723"/>
    </source>
</evidence>
<feature type="domain" description="C2" evidence="5">
    <location>
        <begin position="305"/>
        <end position="418"/>
    </location>
</feature>
<feature type="region of interest" description="Disordered" evidence="3">
    <location>
        <begin position="230"/>
        <end position="262"/>
    </location>
</feature>
<feature type="transmembrane region" description="Helical" evidence="4">
    <location>
        <begin position="1051"/>
        <end position="1074"/>
    </location>
</feature>
<dbReference type="CDD" id="cd00030">
    <property type="entry name" value="C2"/>
    <property type="match status" value="1"/>
</dbReference>
<dbReference type="PROSITE" id="PS50004">
    <property type="entry name" value="C2"/>
    <property type="match status" value="3"/>
</dbReference>
<feature type="region of interest" description="Disordered" evidence="3">
    <location>
        <begin position="1182"/>
        <end position="1222"/>
    </location>
</feature>